<evidence type="ECO:0000313" key="2">
    <source>
        <dbReference type="Proteomes" id="UP000596742"/>
    </source>
</evidence>
<accession>A0A8B6FWJ7</accession>
<dbReference type="Proteomes" id="UP000596742">
    <property type="component" value="Unassembled WGS sequence"/>
</dbReference>
<gene>
    <name evidence="1" type="ORF">MGAL_10B083924</name>
</gene>
<dbReference type="EMBL" id="UYJE01007548">
    <property type="protein sequence ID" value="VDI55852.1"/>
    <property type="molecule type" value="Genomic_DNA"/>
</dbReference>
<dbReference type="OrthoDB" id="10572273at2759"/>
<proteinExistence type="predicted"/>
<name>A0A8B6FWJ7_MYTGA</name>
<protein>
    <submittedName>
        <fullName evidence="1">Uncharacterized protein</fullName>
    </submittedName>
</protein>
<dbReference type="AlphaFoldDB" id="A0A8B6FWJ7"/>
<comment type="caution">
    <text evidence="1">The sequence shown here is derived from an EMBL/GenBank/DDBJ whole genome shotgun (WGS) entry which is preliminary data.</text>
</comment>
<organism evidence="1 2">
    <name type="scientific">Mytilus galloprovincialis</name>
    <name type="common">Mediterranean mussel</name>
    <dbReference type="NCBI Taxonomy" id="29158"/>
    <lineage>
        <taxon>Eukaryota</taxon>
        <taxon>Metazoa</taxon>
        <taxon>Spiralia</taxon>
        <taxon>Lophotrochozoa</taxon>
        <taxon>Mollusca</taxon>
        <taxon>Bivalvia</taxon>
        <taxon>Autobranchia</taxon>
        <taxon>Pteriomorphia</taxon>
        <taxon>Mytilida</taxon>
        <taxon>Mytiloidea</taxon>
        <taxon>Mytilidae</taxon>
        <taxon>Mytilinae</taxon>
        <taxon>Mytilus</taxon>
    </lineage>
</organism>
<sequence>MLEKDKYVINLPPDIDVIVLKTKRITIDDKTIDKVVQVAETLLLVIEVPEQQNNEFYEASIITAIHLPGYLTDFCFVSKNCGFLVSWKHISERENALHAREHLFHVSPEGKLLGITKDFFILNCVLFKFTFEIKLLTVGTGFEIIVIKD</sequence>
<keyword evidence="2" id="KW-1185">Reference proteome</keyword>
<reference evidence="1" key="1">
    <citation type="submission" date="2018-11" db="EMBL/GenBank/DDBJ databases">
        <authorList>
            <person name="Alioto T."/>
            <person name="Alioto T."/>
        </authorList>
    </citation>
    <scope>NUCLEOTIDE SEQUENCE</scope>
</reference>
<evidence type="ECO:0000313" key="1">
    <source>
        <dbReference type="EMBL" id="VDI55852.1"/>
    </source>
</evidence>